<dbReference type="InterPro" id="IPR050229">
    <property type="entry name" value="GlpE_sulfurtransferase"/>
</dbReference>
<gene>
    <name evidence="3" type="primary">glpE</name>
    <name evidence="5" type="ORF">CWE08_01720</name>
</gene>
<organism evidence="5 6">
    <name type="scientific">Aliidiomarina iranensis</name>
    <dbReference type="NCBI Taxonomy" id="1434071"/>
    <lineage>
        <taxon>Bacteria</taxon>
        <taxon>Pseudomonadati</taxon>
        <taxon>Pseudomonadota</taxon>
        <taxon>Gammaproteobacteria</taxon>
        <taxon>Alteromonadales</taxon>
        <taxon>Idiomarinaceae</taxon>
        <taxon>Aliidiomarina</taxon>
    </lineage>
</organism>
<keyword evidence="1 3" id="KW-0963">Cytoplasm</keyword>
<dbReference type="PANTHER" id="PTHR43031">
    <property type="entry name" value="FAD-DEPENDENT OXIDOREDUCTASE"/>
    <property type="match status" value="1"/>
</dbReference>
<dbReference type="GO" id="GO:0005737">
    <property type="term" value="C:cytoplasm"/>
    <property type="evidence" value="ECO:0007669"/>
    <property type="project" value="UniProtKB-SubCell"/>
</dbReference>
<dbReference type="RefSeq" id="WP_126765002.1">
    <property type="nucleotide sequence ID" value="NZ_PIPJ01000001.1"/>
</dbReference>
<sequence>MGTFSCISLADAEPLIADSATQVVDIRDGNSFANGHIPGAIQLHNENLPQFIAAADFSKPLVVVCYHGNSSQGAGRYLAEQGFEHVFSLDGGMATWAVQYPDKVESGL</sequence>
<dbReference type="InterPro" id="IPR023695">
    <property type="entry name" value="Thiosulf_sulfurTrfase"/>
</dbReference>
<proteinExistence type="inferred from homology"/>
<name>A0A432W2K0_9GAMM</name>
<comment type="subcellular location">
    <subcellularLocation>
        <location evidence="3">Cytoplasm</location>
    </subcellularLocation>
</comment>
<comment type="function">
    <text evidence="3">Transferase that catalyzes the transfer of sulfur from thiosulfate to thiophilic acceptors such as cyanide or dithiols. May function in a CysM-independent thiosulfate assimilation pathway by catalyzing the conversion of thiosulfate to sulfite, which can then be used for L-cysteine biosynthesis.</text>
</comment>
<dbReference type="SMART" id="SM00450">
    <property type="entry name" value="RHOD"/>
    <property type="match status" value="1"/>
</dbReference>
<dbReference type="NCBIfam" id="NF001195">
    <property type="entry name" value="PRK00162.1"/>
    <property type="match status" value="1"/>
</dbReference>
<dbReference type="EC" id="2.8.1.1" evidence="3"/>
<dbReference type="PROSITE" id="PS50206">
    <property type="entry name" value="RHODANESE_3"/>
    <property type="match status" value="1"/>
</dbReference>
<evidence type="ECO:0000256" key="1">
    <source>
        <dbReference type="ARBA" id="ARBA00022490"/>
    </source>
</evidence>
<dbReference type="HAMAP" id="MF_01009">
    <property type="entry name" value="Thiosulf_sulfurtr"/>
    <property type="match status" value="1"/>
</dbReference>
<dbReference type="InterPro" id="IPR001763">
    <property type="entry name" value="Rhodanese-like_dom"/>
</dbReference>
<feature type="domain" description="Rhodanese" evidence="4">
    <location>
        <begin position="17"/>
        <end position="105"/>
    </location>
</feature>
<keyword evidence="2 3" id="KW-0808">Transferase</keyword>
<comment type="similarity">
    <text evidence="3">Belongs to the GlpE family.</text>
</comment>
<protein>
    <recommendedName>
        <fullName evidence="3">Thiosulfate sulfurtransferase GlpE</fullName>
        <ecNumber evidence="3">2.8.1.1</ecNumber>
    </recommendedName>
</protein>
<comment type="catalytic activity">
    <reaction evidence="3">
        <text>thiosulfate + hydrogen cyanide = thiocyanate + sulfite + 2 H(+)</text>
        <dbReference type="Rhea" id="RHEA:16881"/>
        <dbReference type="ChEBI" id="CHEBI:15378"/>
        <dbReference type="ChEBI" id="CHEBI:17359"/>
        <dbReference type="ChEBI" id="CHEBI:18022"/>
        <dbReference type="ChEBI" id="CHEBI:18407"/>
        <dbReference type="ChEBI" id="CHEBI:33542"/>
        <dbReference type="EC" id="2.8.1.1"/>
    </reaction>
</comment>
<dbReference type="InterPro" id="IPR001307">
    <property type="entry name" value="Thiosulphate_STrfase_CS"/>
</dbReference>
<dbReference type="PANTHER" id="PTHR43031:SF6">
    <property type="entry name" value="THIOSULFATE SULFURTRANSFERASE GLPE"/>
    <property type="match status" value="1"/>
</dbReference>
<evidence type="ECO:0000259" key="4">
    <source>
        <dbReference type="PROSITE" id="PS50206"/>
    </source>
</evidence>
<feature type="active site" description="Cysteine persulfide intermediate" evidence="3">
    <location>
        <position position="65"/>
    </location>
</feature>
<dbReference type="GO" id="GO:0103041">
    <property type="term" value="F:thiosulfate-thioredoxin sulfurtransferase activity"/>
    <property type="evidence" value="ECO:0007669"/>
    <property type="project" value="RHEA"/>
</dbReference>
<dbReference type="PROSITE" id="PS00380">
    <property type="entry name" value="RHODANESE_1"/>
    <property type="match status" value="1"/>
</dbReference>
<dbReference type="Pfam" id="PF00581">
    <property type="entry name" value="Rhodanese"/>
    <property type="match status" value="1"/>
</dbReference>
<keyword evidence="6" id="KW-1185">Reference proteome</keyword>
<dbReference type="EMBL" id="PIPJ01000001">
    <property type="protein sequence ID" value="RUO23393.1"/>
    <property type="molecule type" value="Genomic_DNA"/>
</dbReference>
<dbReference type="AlphaFoldDB" id="A0A432W2K0"/>
<comment type="caution">
    <text evidence="5">The sequence shown here is derived from an EMBL/GenBank/DDBJ whole genome shotgun (WGS) entry which is preliminary data.</text>
</comment>
<dbReference type="InterPro" id="IPR036873">
    <property type="entry name" value="Rhodanese-like_dom_sf"/>
</dbReference>
<dbReference type="GO" id="GO:0004792">
    <property type="term" value="F:thiosulfate-cyanide sulfurtransferase activity"/>
    <property type="evidence" value="ECO:0007669"/>
    <property type="project" value="UniProtKB-UniRule"/>
</dbReference>
<dbReference type="SUPFAM" id="SSF52821">
    <property type="entry name" value="Rhodanese/Cell cycle control phosphatase"/>
    <property type="match status" value="1"/>
</dbReference>
<dbReference type="Gene3D" id="3.40.250.10">
    <property type="entry name" value="Rhodanese-like domain"/>
    <property type="match status" value="1"/>
</dbReference>
<evidence type="ECO:0000256" key="3">
    <source>
        <dbReference type="HAMAP-Rule" id="MF_01009"/>
    </source>
</evidence>
<evidence type="ECO:0000256" key="2">
    <source>
        <dbReference type="ARBA" id="ARBA00022679"/>
    </source>
</evidence>
<comment type="catalytic activity">
    <reaction evidence="3">
        <text>thiosulfate + [thioredoxin]-dithiol = [thioredoxin]-disulfide + hydrogen sulfide + sulfite + 2 H(+)</text>
        <dbReference type="Rhea" id="RHEA:83859"/>
        <dbReference type="Rhea" id="RHEA-COMP:10698"/>
        <dbReference type="Rhea" id="RHEA-COMP:10700"/>
        <dbReference type="ChEBI" id="CHEBI:15378"/>
        <dbReference type="ChEBI" id="CHEBI:17359"/>
        <dbReference type="ChEBI" id="CHEBI:29919"/>
        <dbReference type="ChEBI" id="CHEBI:29950"/>
        <dbReference type="ChEBI" id="CHEBI:33542"/>
        <dbReference type="ChEBI" id="CHEBI:50058"/>
    </reaction>
</comment>
<evidence type="ECO:0000313" key="6">
    <source>
        <dbReference type="Proteomes" id="UP000288395"/>
    </source>
</evidence>
<evidence type="ECO:0000313" key="5">
    <source>
        <dbReference type="EMBL" id="RUO23393.1"/>
    </source>
</evidence>
<reference evidence="6" key="1">
    <citation type="journal article" date="2018" name="Front. Microbiol.">
        <title>Genome-Based Analysis Reveals the Taxonomy and Diversity of the Family Idiomarinaceae.</title>
        <authorList>
            <person name="Liu Y."/>
            <person name="Lai Q."/>
            <person name="Shao Z."/>
        </authorList>
    </citation>
    <scope>NUCLEOTIDE SEQUENCE [LARGE SCALE GENOMIC DNA]</scope>
    <source>
        <strain evidence="6">GBPy7</strain>
    </source>
</reference>
<accession>A0A432W2K0</accession>
<dbReference type="Proteomes" id="UP000288395">
    <property type="component" value="Unassembled WGS sequence"/>
</dbReference>
<dbReference type="CDD" id="cd01444">
    <property type="entry name" value="GlpE_ST"/>
    <property type="match status" value="1"/>
</dbReference>
<dbReference type="OrthoDB" id="9811849at2"/>